<gene>
    <name evidence="2" type="ORF">NLJ89_g11185</name>
</gene>
<accession>A0A9W8MQ77</accession>
<evidence type="ECO:0000313" key="2">
    <source>
        <dbReference type="EMBL" id="KAJ3492655.1"/>
    </source>
</evidence>
<evidence type="ECO:0000256" key="1">
    <source>
        <dbReference type="SAM" id="MobiDB-lite"/>
    </source>
</evidence>
<sequence length="286" mass="32150">MDASRTPLPIVDKDRRLIALFAGHPPDDNWQDEHRSAADELEQARLKLFGKREAQEHRRGEFDTLRCGTSHGGGQREPSNLANSPKRTEVLERLNNHRVFKRLAGFASSVLCTWVPELYDYYTTYLGALYAGDHQLKRTFLSWIFTSTTYNLGPSTICFKHKDFANLPFGWCAVTALGDFDPKKGGHLVLWECGLVVEFPPGSTALLPSATISHSNTAIGAQEHRFSFTQYSAGALFRWVENGFKKATTFEASLTAVEKERRKQDNTARFLKGLGFFPILRSSTST</sequence>
<dbReference type="OrthoDB" id="3025143at2759"/>
<feature type="region of interest" description="Disordered" evidence="1">
    <location>
        <begin position="53"/>
        <end position="86"/>
    </location>
</feature>
<reference evidence="2" key="1">
    <citation type="submission" date="2022-07" db="EMBL/GenBank/DDBJ databases">
        <title>Genome Sequence of Agrocybe chaxingu.</title>
        <authorList>
            <person name="Buettner E."/>
        </authorList>
    </citation>
    <scope>NUCLEOTIDE SEQUENCE</scope>
    <source>
        <strain evidence="2">MP-N11</strain>
    </source>
</reference>
<dbReference type="AlphaFoldDB" id="A0A9W8MQ77"/>
<keyword evidence="3" id="KW-1185">Reference proteome</keyword>
<name>A0A9W8MQ77_9AGAR</name>
<protein>
    <submittedName>
        <fullName evidence="2">Uncharacterized protein</fullName>
    </submittedName>
</protein>
<organism evidence="2 3">
    <name type="scientific">Agrocybe chaxingu</name>
    <dbReference type="NCBI Taxonomy" id="84603"/>
    <lineage>
        <taxon>Eukaryota</taxon>
        <taxon>Fungi</taxon>
        <taxon>Dikarya</taxon>
        <taxon>Basidiomycota</taxon>
        <taxon>Agaricomycotina</taxon>
        <taxon>Agaricomycetes</taxon>
        <taxon>Agaricomycetidae</taxon>
        <taxon>Agaricales</taxon>
        <taxon>Agaricineae</taxon>
        <taxon>Strophariaceae</taxon>
        <taxon>Agrocybe</taxon>
    </lineage>
</organism>
<proteinExistence type="predicted"/>
<feature type="compositionally biased region" description="Basic and acidic residues" evidence="1">
    <location>
        <begin position="53"/>
        <end position="64"/>
    </location>
</feature>
<dbReference type="Gene3D" id="3.60.130.30">
    <property type="match status" value="1"/>
</dbReference>
<evidence type="ECO:0000313" key="3">
    <source>
        <dbReference type="Proteomes" id="UP001148786"/>
    </source>
</evidence>
<comment type="caution">
    <text evidence="2">The sequence shown here is derived from an EMBL/GenBank/DDBJ whole genome shotgun (WGS) entry which is preliminary data.</text>
</comment>
<dbReference type="Proteomes" id="UP001148786">
    <property type="component" value="Unassembled WGS sequence"/>
</dbReference>
<dbReference type="EMBL" id="JANKHO010002407">
    <property type="protein sequence ID" value="KAJ3492655.1"/>
    <property type="molecule type" value="Genomic_DNA"/>
</dbReference>